<reference evidence="12 13" key="1">
    <citation type="submission" date="2024-08" db="EMBL/GenBank/DDBJ databases">
        <title>Genome sequence of Streptomyces aureus CACIA-1.46HGO.</title>
        <authorList>
            <person name="Evangelista-Martinez Z."/>
        </authorList>
    </citation>
    <scope>NUCLEOTIDE SEQUENCE [LARGE SCALE GENOMIC DNA]</scope>
    <source>
        <strain evidence="12 13">CACIA-1.46HGO</strain>
    </source>
</reference>
<keyword evidence="3" id="KW-0597">Phosphoprotein</keyword>
<feature type="transmembrane region" description="Helical" evidence="9">
    <location>
        <begin position="115"/>
        <end position="135"/>
    </location>
</feature>
<evidence type="ECO:0000313" key="12">
    <source>
        <dbReference type="EMBL" id="MFA3835725.1"/>
    </source>
</evidence>
<evidence type="ECO:0000256" key="2">
    <source>
        <dbReference type="ARBA" id="ARBA00012438"/>
    </source>
</evidence>
<dbReference type="EC" id="2.7.13.3" evidence="2"/>
<evidence type="ECO:0000256" key="7">
    <source>
        <dbReference type="ARBA" id="ARBA00022840"/>
    </source>
</evidence>
<keyword evidence="7" id="KW-0067">ATP-binding</keyword>
<evidence type="ECO:0000259" key="10">
    <source>
        <dbReference type="Pfam" id="PF02518"/>
    </source>
</evidence>
<dbReference type="Proteomes" id="UP001571476">
    <property type="component" value="Unassembled WGS sequence"/>
</dbReference>
<keyword evidence="9" id="KW-0472">Membrane</keyword>
<dbReference type="SUPFAM" id="SSF55874">
    <property type="entry name" value="ATPase domain of HSP90 chaperone/DNA topoisomerase II/histidine kinase"/>
    <property type="match status" value="1"/>
</dbReference>
<comment type="catalytic activity">
    <reaction evidence="1">
        <text>ATP + protein L-histidine = ADP + protein N-phospho-L-histidine.</text>
        <dbReference type="EC" id="2.7.13.3"/>
    </reaction>
</comment>
<evidence type="ECO:0000256" key="1">
    <source>
        <dbReference type="ARBA" id="ARBA00000085"/>
    </source>
</evidence>
<keyword evidence="6 12" id="KW-0418">Kinase</keyword>
<gene>
    <name evidence="12" type="ORF">ACEG43_05960</name>
</gene>
<evidence type="ECO:0000313" key="13">
    <source>
        <dbReference type="Proteomes" id="UP001571476"/>
    </source>
</evidence>
<keyword evidence="5" id="KW-0547">Nucleotide-binding</keyword>
<keyword evidence="8" id="KW-0902">Two-component regulatory system</keyword>
<keyword evidence="9" id="KW-1133">Transmembrane helix</keyword>
<proteinExistence type="predicted"/>
<dbReference type="InterPro" id="IPR050482">
    <property type="entry name" value="Sensor_HK_TwoCompSys"/>
</dbReference>
<feature type="domain" description="Signal transduction histidine kinase subgroup 3 dimerisation and phosphoacceptor" evidence="11">
    <location>
        <begin position="167"/>
        <end position="230"/>
    </location>
</feature>
<protein>
    <recommendedName>
        <fullName evidence="2">histidine kinase</fullName>
        <ecNumber evidence="2">2.7.13.3</ecNumber>
    </recommendedName>
</protein>
<keyword evidence="4" id="KW-0808">Transferase</keyword>
<evidence type="ECO:0000256" key="6">
    <source>
        <dbReference type="ARBA" id="ARBA00022777"/>
    </source>
</evidence>
<evidence type="ECO:0000256" key="8">
    <source>
        <dbReference type="ARBA" id="ARBA00023012"/>
    </source>
</evidence>
<evidence type="ECO:0000256" key="5">
    <source>
        <dbReference type="ARBA" id="ARBA00022741"/>
    </source>
</evidence>
<organism evidence="12 13">
    <name type="scientific">Streptomyces aureus</name>
    <dbReference type="NCBI Taxonomy" id="193461"/>
    <lineage>
        <taxon>Bacteria</taxon>
        <taxon>Bacillati</taxon>
        <taxon>Actinomycetota</taxon>
        <taxon>Actinomycetes</taxon>
        <taxon>Kitasatosporales</taxon>
        <taxon>Streptomycetaceae</taxon>
        <taxon>Streptomyces</taxon>
    </lineage>
</organism>
<dbReference type="InterPro" id="IPR011712">
    <property type="entry name" value="Sig_transdc_His_kin_sub3_dim/P"/>
</dbReference>
<dbReference type="Pfam" id="PF02518">
    <property type="entry name" value="HATPase_c"/>
    <property type="match status" value="1"/>
</dbReference>
<dbReference type="InterPro" id="IPR003594">
    <property type="entry name" value="HATPase_dom"/>
</dbReference>
<evidence type="ECO:0000256" key="3">
    <source>
        <dbReference type="ARBA" id="ARBA00022553"/>
    </source>
</evidence>
<sequence length="372" mass="39361">MLHLVAYSVAALVFTGQIVAVVLRGSDWPTALSVLLAGGGVALSWWKPWAGLVVTSAASFAVTAVGHDPLSVWMMAVLVLFSVTFRGKQPLAGTAIVAAFFLGAFMTLGGFRGGAIVGAAALFSAIAGGATGGALRIHRDHWWILEERAESAIATREIEATRRVTEERLRIARDLHDVIGHQVAMLSLHLGAAEIGLPEDAESSRQALVSARSSARTVVVETQRILALLRLGDDISDDEALRPTPALSGLEGLIASFESIGLDIQPSIDIPTGFVEPSVGVTVYRVVQEALTNAYRHGEGTATVDVRERDGRICVTVENRVGHSLRGPDSGSGLGLVGMRERVESSSGRLTIDNDSGRFRVRAEFSPLGAVV</sequence>
<evidence type="ECO:0000259" key="11">
    <source>
        <dbReference type="Pfam" id="PF07730"/>
    </source>
</evidence>
<evidence type="ECO:0000256" key="9">
    <source>
        <dbReference type="SAM" id="Phobius"/>
    </source>
</evidence>
<feature type="transmembrane region" description="Helical" evidence="9">
    <location>
        <begin position="6"/>
        <end position="23"/>
    </location>
</feature>
<feature type="domain" description="Histidine kinase/HSP90-like ATPase" evidence="10">
    <location>
        <begin position="282"/>
        <end position="359"/>
    </location>
</feature>
<feature type="transmembrane region" description="Helical" evidence="9">
    <location>
        <begin position="58"/>
        <end position="83"/>
    </location>
</feature>
<name>A0ABV4SBC4_9ACTN</name>
<keyword evidence="13" id="KW-1185">Reference proteome</keyword>
<keyword evidence="9" id="KW-0812">Transmembrane</keyword>
<dbReference type="GO" id="GO:0016301">
    <property type="term" value="F:kinase activity"/>
    <property type="evidence" value="ECO:0007669"/>
    <property type="project" value="UniProtKB-KW"/>
</dbReference>
<dbReference type="RefSeq" id="WP_372561690.1">
    <property type="nucleotide sequence ID" value="NZ_JBGOSP010000002.1"/>
</dbReference>
<dbReference type="CDD" id="cd16917">
    <property type="entry name" value="HATPase_UhpB-NarQ-NarX-like"/>
    <property type="match status" value="1"/>
</dbReference>
<dbReference type="PANTHER" id="PTHR24421:SF10">
    <property type="entry name" value="NITRATE_NITRITE SENSOR PROTEIN NARQ"/>
    <property type="match status" value="1"/>
</dbReference>
<evidence type="ECO:0000256" key="4">
    <source>
        <dbReference type="ARBA" id="ARBA00022679"/>
    </source>
</evidence>
<dbReference type="EMBL" id="JBGOSP010000002">
    <property type="protein sequence ID" value="MFA3835725.1"/>
    <property type="molecule type" value="Genomic_DNA"/>
</dbReference>
<dbReference type="Pfam" id="PF07730">
    <property type="entry name" value="HisKA_3"/>
    <property type="match status" value="1"/>
</dbReference>
<feature type="transmembrane region" description="Helical" evidence="9">
    <location>
        <begin position="30"/>
        <end position="46"/>
    </location>
</feature>
<dbReference type="Gene3D" id="1.20.5.1930">
    <property type="match status" value="1"/>
</dbReference>
<accession>A0ABV4SBC4</accession>
<dbReference type="Gene3D" id="3.30.565.10">
    <property type="entry name" value="Histidine kinase-like ATPase, C-terminal domain"/>
    <property type="match status" value="1"/>
</dbReference>
<dbReference type="InterPro" id="IPR036890">
    <property type="entry name" value="HATPase_C_sf"/>
</dbReference>
<feature type="transmembrane region" description="Helical" evidence="9">
    <location>
        <begin position="90"/>
        <end position="109"/>
    </location>
</feature>
<dbReference type="PANTHER" id="PTHR24421">
    <property type="entry name" value="NITRATE/NITRITE SENSOR PROTEIN NARX-RELATED"/>
    <property type="match status" value="1"/>
</dbReference>
<comment type="caution">
    <text evidence="12">The sequence shown here is derived from an EMBL/GenBank/DDBJ whole genome shotgun (WGS) entry which is preliminary data.</text>
</comment>